<evidence type="ECO:0000256" key="2">
    <source>
        <dbReference type="ARBA" id="ARBA00022840"/>
    </source>
</evidence>
<dbReference type="Gene3D" id="3.90.640.10">
    <property type="entry name" value="Actin, Chain A, domain 4"/>
    <property type="match status" value="1"/>
</dbReference>
<dbReference type="InterPro" id="IPR018181">
    <property type="entry name" value="Heat_shock_70_CS"/>
</dbReference>
<dbReference type="Gene3D" id="3.30.420.40">
    <property type="match status" value="1"/>
</dbReference>
<sequence length="414" mass="47847">MFCIKRLKGSDNNFIGYSSFLRNERQIKEMNEDNLKTLKKKKEIKRSRQYSEITPEGIELILWGDLKIMMEFSTEENDQGDFWNNQQDWEIVSWRLYEACGVCILLKDGTVIYMLVERMYPLSKELLQRMLDLGLEVKEESTVALHLGGDTITVKAVGGDTHLGGEDFDMVIVNHCVQDLRKINFVDVNENARAMGRLKVASEKPKRDLSSVMQTSIEIDCLYQGFDFSLNISWEKFEELNTGFFMKCMEHVENCLRDGNMNKSDVDDVVIVGGSTRIPRIEKLHMTRDQRITEELRALASVTTEVVKSYKGFIINGFRFQIKELESKRKTQNSGVMLEAMTNSFSSFRDNNLSWNYGVINDIIELEYSADKKVVFDCDSISNGRRKKDEEDGFTLLNFKGLKPRNEPFILCFT</sequence>
<name>A0ABQ5AGQ9_9ASTR</name>
<keyword evidence="1" id="KW-0547">Nucleotide-binding</keyword>
<dbReference type="PROSITE" id="PS01036">
    <property type="entry name" value="HSP70_3"/>
    <property type="match status" value="1"/>
</dbReference>
<reference evidence="3" key="1">
    <citation type="journal article" date="2022" name="Int. J. Mol. Sci.">
        <title>Draft Genome of Tanacetum Coccineum: Genomic Comparison of Closely Related Tanacetum-Family Plants.</title>
        <authorList>
            <person name="Yamashiro T."/>
            <person name="Shiraishi A."/>
            <person name="Nakayama K."/>
            <person name="Satake H."/>
        </authorList>
    </citation>
    <scope>NUCLEOTIDE SEQUENCE</scope>
</reference>
<keyword evidence="3" id="KW-0346">Stress response</keyword>
<keyword evidence="4" id="KW-1185">Reference proteome</keyword>
<dbReference type="SUPFAM" id="SSF53067">
    <property type="entry name" value="Actin-like ATPase domain"/>
    <property type="match status" value="1"/>
</dbReference>
<proteinExistence type="predicted"/>
<dbReference type="EMBL" id="BQNB010012186">
    <property type="protein sequence ID" value="GJT00318.1"/>
    <property type="molecule type" value="Genomic_DNA"/>
</dbReference>
<evidence type="ECO:0000256" key="1">
    <source>
        <dbReference type="ARBA" id="ARBA00022741"/>
    </source>
</evidence>
<dbReference type="PANTHER" id="PTHR19375">
    <property type="entry name" value="HEAT SHOCK PROTEIN 70KDA"/>
    <property type="match status" value="1"/>
</dbReference>
<evidence type="ECO:0000313" key="4">
    <source>
        <dbReference type="Proteomes" id="UP001151760"/>
    </source>
</evidence>
<dbReference type="Pfam" id="PF00012">
    <property type="entry name" value="HSP70"/>
    <property type="match status" value="1"/>
</dbReference>
<organism evidence="3 4">
    <name type="scientific">Tanacetum coccineum</name>
    <dbReference type="NCBI Taxonomy" id="301880"/>
    <lineage>
        <taxon>Eukaryota</taxon>
        <taxon>Viridiplantae</taxon>
        <taxon>Streptophyta</taxon>
        <taxon>Embryophyta</taxon>
        <taxon>Tracheophyta</taxon>
        <taxon>Spermatophyta</taxon>
        <taxon>Magnoliopsida</taxon>
        <taxon>eudicotyledons</taxon>
        <taxon>Gunneridae</taxon>
        <taxon>Pentapetalae</taxon>
        <taxon>asterids</taxon>
        <taxon>campanulids</taxon>
        <taxon>Asterales</taxon>
        <taxon>Asteraceae</taxon>
        <taxon>Asteroideae</taxon>
        <taxon>Anthemideae</taxon>
        <taxon>Anthemidinae</taxon>
        <taxon>Tanacetum</taxon>
    </lineage>
</organism>
<dbReference type="InterPro" id="IPR013126">
    <property type="entry name" value="Hsp_70_fam"/>
</dbReference>
<gene>
    <name evidence="3" type="ORF">Tco_0821487</name>
</gene>
<evidence type="ECO:0000313" key="3">
    <source>
        <dbReference type="EMBL" id="GJT00318.1"/>
    </source>
</evidence>
<comment type="caution">
    <text evidence="3">The sequence shown here is derived from an EMBL/GenBank/DDBJ whole genome shotgun (WGS) entry which is preliminary data.</text>
</comment>
<reference evidence="3" key="2">
    <citation type="submission" date="2022-01" db="EMBL/GenBank/DDBJ databases">
        <authorList>
            <person name="Yamashiro T."/>
            <person name="Shiraishi A."/>
            <person name="Satake H."/>
            <person name="Nakayama K."/>
        </authorList>
    </citation>
    <scope>NUCLEOTIDE SEQUENCE</scope>
</reference>
<dbReference type="Proteomes" id="UP001151760">
    <property type="component" value="Unassembled WGS sequence"/>
</dbReference>
<accession>A0ABQ5AGQ9</accession>
<protein>
    <submittedName>
        <fullName evidence="3">Heat shock protein 70 family protein</fullName>
    </submittedName>
</protein>
<keyword evidence="2" id="KW-0067">ATP-binding</keyword>
<dbReference type="InterPro" id="IPR043129">
    <property type="entry name" value="ATPase_NBD"/>
</dbReference>